<feature type="region of interest" description="Disordered" evidence="14">
    <location>
        <begin position="217"/>
        <end position="245"/>
    </location>
</feature>
<comment type="caution">
    <text evidence="17">The sequence shown here is derived from an EMBL/GenBank/DDBJ whole genome shotgun (WGS) entry which is preliminary data.</text>
</comment>
<evidence type="ECO:0000256" key="5">
    <source>
        <dbReference type="ARBA" id="ARBA00022679"/>
    </source>
</evidence>
<keyword evidence="11 15" id="KW-1133">Transmembrane helix</keyword>
<keyword evidence="6 15" id="KW-0812">Transmembrane</keyword>
<evidence type="ECO:0000256" key="3">
    <source>
        <dbReference type="ARBA" id="ARBA00004906"/>
    </source>
</evidence>
<evidence type="ECO:0000256" key="14">
    <source>
        <dbReference type="SAM" id="MobiDB-lite"/>
    </source>
</evidence>
<dbReference type="EMBL" id="JACMSC010000001">
    <property type="protein sequence ID" value="KAG6537341.1"/>
    <property type="molecule type" value="Genomic_DNA"/>
</dbReference>
<dbReference type="InterPro" id="IPR013083">
    <property type="entry name" value="Znf_RING/FYVE/PHD"/>
</dbReference>
<feature type="region of interest" description="Disordered" evidence="14">
    <location>
        <begin position="350"/>
        <end position="374"/>
    </location>
</feature>
<feature type="domain" description="RING-type" evidence="16">
    <location>
        <begin position="136"/>
        <end position="178"/>
    </location>
</feature>
<organism evidence="17 18">
    <name type="scientific">Zingiber officinale</name>
    <name type="common">Ginger</name>
    <name type="synonym">Amomum zingiber</name>
    <dbReference type="NCBI Taxonomy" id="94328"/>
    <lineage>
        <taxon>Eukaryota</taxon>
        <taxon>Viridiplantae</taxon>
        <taxon>Streptophyta</taxon>
        <taxon>Embryophyta</taxon>
        <taxon>Tracheophyta</taxon>
        <taxon>Spermatophyta</taxon>
        <taxon>Magnoliopsida</taxon>
        <taxon>Liliopsida</taxon>
        <taxon>Zingiberales</taxon>
        <taxon>Zingiberaceae</taxon>
        <taxon>Zingiber</taxon>
    </lineage>
</organism>
<dbReference type="FunFam" id="3.30.40.10:FF:000187">
    <property type="entry name" value="E3 ubiquitin-protein ligase ATL6"/>
    <property type="match status" value="1"/>
</dbReference>
<evidence type="ECO:0000256" key="15">
    <source>
        <dbReference type="SAM" id="Phobius"/>
    </source>
</evidence>
<evidence type="ECO:0000256" key="4">
    <source>
        <dbReference type="ARBA" id="ARBA00012483"/>
    </source>
</evidence>
<keyword evidence="5" id="KW-0808">Transferase</keyword>
<dbReference type="PANTHER" id="PTHR46913:SF1">
    <property type="entry name" value="RING-H2 FINGER PROTEIN ATL16"/>
    <property type="match status" value="1"/>
</dbReference>
<evidence type="ECO:0000256" key="7">
    <source>
        <dbReference type="ARBA" id="ARBA00022723"/>
    </source>
</evidence>
<dbReference type="GO" id="GO:0008270">
    <property type="term" value="F:zinc ion binding"/>
    <property type="evidence" value="ECO:0007669"/>
    <property type="project" value="UniProtKB-KW"/>
</dbReference>
<dbReference type="InterPro" id="IPR044600">
    <property type="entry name" value="ATL1/ATL16-like"/>
</dbReference>
<accession>A0A8J5HWA3</accession>
<evidence type="ECO:0000256" key="13">
    <source>
        <dbReference type="PROSITE-ProRule" id="PRU00175"/>
    </source>
</evidence>
<keyword evidence="10" id="KW-0862">Zinc</keyword>
<dbReference type="PANTHER" id="PTHR46913">
    <property type="entry name" value="RING-H2 FINGER PROTEIN ATL16"/>
    <property type="match status" value="1"/>
</dbReference>
<dbReference type="PROSITE" id="PS50089">
    <property type="entry name" value="ZF_RING_2"/>
    <property type="match status" value="1"/>
</dbReference>
<dbReference type="Gene3D" id="3.30.40.10">
    <property type="entry name" value="Zinc/RING finger domain, C3HC4 (zinc finger)"/>
    <property type="match status" value="1"/>
</dbReference>
<dbReference type="SUPFAM" id="SSF57850">
    <property type="entry name" value="RING/U-box"/>
    <property type="match status" value="1"/>
</dbReference>
<evidence type="ECO:0000256" key="8">
    <source>
        <dbReference type="ARBA" id="ARBA00022771"/>
    </source>
</evidence>
<evidence type="ECO:0000259" key="16">
    <source>
        <dbReference type="PROSITE" id="PS50089"/>
    </source>
</evidence>
<protein>
    <recommendedName>
        <fullName evidence="4">RING-type E3 ubiquitin transferase</fullName>
        <ecNumber evidence="4">2.3.2.27</ecNumber>
    </recommendedName>
</protein>
<keyword evidence="12 15" id="KW-0472">Membrane</keyword>
<dbReference type="Proteomes" id="UP000734854">
    <property type="component" value="Unassembled WGS sequence"/>
</dbReference>
<evidence type="ECO:0000256" key="10">
    <source>
        <dbReference type="ARBA" id="ARBA00022833"/>
    </source>
</evidence>
<dbReference type="GO" id="GO:0061630">
    <property type="term" value="F:ubiquitin protein ligase activity"/>
    <property type="evidence" value="ECO:0007669"/>
    <property type="project" value="UniProtKB-EC"/>
</dbReference>
<comment type="pathway">
    <text evidence="3">Protein modification; protein ubiquitination.</text>
</comment>
<proteinExistence type="predicted"/>
<dbReference type="Pfam" id="PF13639">
    <property type="entry name" value="zf-RING_2"/>
    <property type="match status" value="1"/>
</dbReference>
<keyword evidence="7" id="KW-0479">Metal-binding</keyword>
<feature type="transmembrane region" description="Helical" evidence="15">
    <location>
        <begin position="59"/>
        <end position="81"/>
    </location>
</feature>
<evidence type="ECO:0000313" key="18">
    <source>
        <dbReference type="Proteomes" id="UP000734854"/>
    </source>
</evidence>
<evidence type="ECO:0000256" key="9">
    <source>
        <dbReference type="ARBA" id="ARBA00022786"/>
    </source>
</evidence>
<gene>
    <name evidence="17" type="ORF">ZIOFF_002430</name>
</gene>
<keyword evidence="18" id="KW-1185">Reference proteome</keyword>
<evidence type="ECO:0000256" key="2">
    <source>
        <dbReference type="ARBA" id="ARBA00004167"/>
    </source>
</evidence>
<dbReference type="CDD" id="cd16461">
    <property type="entry name" value="RING-H2_EL5-like"/>
    <property type="match status" value="1"/>
</dbReference>
<dbReference type="GO" id="GO:0016020">
    <property type="term" value="C:membrane"/>
    <property type="evidence" value="ECO:0007669"/>
    <property type="project" value="UniProtKB-SubCell"/>
</dbReference>
<evidence type="ECO:0000256" key="11">
    <source>
        <dbReference type="ARBA" id="ARBA00022989"/>
    </source>
</evidence>
<evidence type="ECO:0000256" key="12">
    <source>
        <dbReference type="ARBA" id="ARBA00023136"/>
    </source>
</evidence>
<evidence type="ECO:0000313" key="17">
    <source>
        <dbReference type="EMBL" id="KAG6537341.1"/>
    </source>
</evidence>
<feature type="compositionally biased region" description="Basic residues" evidence="14">
    <location>
        <begin position="361"/>
        <end position="374"/>
    </location>
</feature>
<feature type="compositionally biased region" description="Basic and acidic residues" evidence="14">
    <location>
        <begin position="232"/>
        <end position="245"/>
    </location>
</feature>
<evidence type="ECO:0000256" key="1">
    <source>
        <dbReference type="ARBA" id="ARBA00000900"/>
    </source>
</evidence>
<comment type="catalytic activity">
    <reaction evidence="1">
        <text>S-ubiquitinyl-[E2 ubiquitin-conjugating enzyme]-L-cysteine + [acceptor protein]-L-lysine = [E2 ubiquitin-conjugating enzyme]-L-cysteine + N(6)-ubiquitinyl-[acceptor protein]-L-lysine.</text>
        <dbReference type="EC" id="2.3.2.27"/>
    </reaction>
</comment>
<keyword evidence="8 13" id="KW-0863">Zinc-finger</keyword>
<keyword evidence="9" id="KW-0833">Ubl conjugation pathway</keyword>
<reference evidence="17 18" key="1">
    <citation type="submission" date="2020-08" db="EMBL/GenBank/DDBJ databases">
        <title>Plant Genome Project.</title>
        <authorList>
            <person name="Zhang R.-G."/>
        </authorList>
    </citation>
    <scope>NUCLEOTIDE SEQUENCE [LARGE SCALE GENOMIC DNA]</scope>
    <source>
        <tissue evidence="17">Rhizome</tissue>
    </source>
</reference>
<feature type="transmembrane region" description="Helical" evidence="15">
    <location>
        <begin position="21"/>
        <end position="44"/>
    </location>
</feature>
<dbReference type="EC" id="2.3.2.27" evidence="4"/>
<dbReference type="SMART" id="SM00184">
    <property type="entry name" value="RING"/>
    <property type="match status" value="1"/>
</dbReference>
<comment type="subcellular location">
    <subcellularLocation>
        <location evidence="2">Membrane</location>
        <topology evidence="2">Single-pass membrane protein</topology>
    </subcellularLocation>
</comment>
<dbReference type="GO" id="GO:0016567">
    <property type="term" value="P:protein ubiquitination"/>
    <property type="evidence" value="ECO:0007669"/>
    <property type="project" value="InterPro"/>
</dbReference>
<dbReference type="InterPro" id="IPR001841">
    <property type="entry name" value="Znf_RING"/>
</dbReference>
<name>A0A8J5HWA3_ZINOF</name>
<evidence type="ECO:0000256" key="6">
    <source>
        <dbReference type="ARBA" id="ARBA00022692"/>
    </source>
</evidence>
<sequence length="374" mass="40916">MTATTQQPRRLVDFAGGRRNGAPIVFLLVLLLRLIPLCTALSALPPLSPAGQAVPHVSFTYTVVMIAVSALLLLCMLTFSFRSCIDEAERLGDDLDVNSLPSWRPAGLSPEVLAAFPTMTYSEAKTFGTGAGELECAVCLSEFQEEEMLRLLPGCCHVFHPDCIDPWLVDHVTCPICRTNVAAAAAEEGLIAEHPDPPFSSATSSAVSALEDHEIFVDSDPTLEDSPPELPDLVRNRSERTEARSESMSLTTPFYSLSSENLSAQSDALESIDRYTLRLPEHVRRQIFAARSFGRSVSCAVFQTTGGSSMEGSSRQGGIRRWVWSMRQGLSEQWSPSFLLRLSMAFSPWKARDGAESSGTRGRRGERRRAGSRS</sequence>
<dbReference type="AlphaFoldDB" id="A0A8J5HWA3"/>